<organism evidence="2 3">
    <name type="scientific">Periconia macrospinosa</name>
    <dbReference type="NCBI Taxonomy" id="97972"/>
    <lineage>
        <taxon>Eukaryota</taxon>
        <taxon>Fungi</taxon>
        <taxon>Dikarya</taxon>
        <taxon>Ascomycota</taxon>
        <taxon>Pezizomycotina</taxon>
        <taxon>Dothideomycetes</taxon>
        <taxon>Pleosporomycetidae</taxon>
        <taxon>Pleosporales</taxon>
        <taxon>Massarineae</taxon>
        <taxon>Periconiaceae</taxon>
        <taxon>Periconia</taxon>
    </lineage>
</organism>
<evidence type="ECO:0000313" key="3">
    <source>
        <dbReference type="Proteomes" id="UP000244855"/>
    </source>
</evidence>
<dbReference type="AlphaFoldDB" id="A0A2V1E7C3"/>
<dbReference type="Proteomes" id="UP000244855">
    <property type="component" value="Unassembled WGS sequence"/>
</dbReference>
<keyword evidence="1" id="KW-1133">Transmembrane helix</keyword>
<name>A0A2V1E7C3_9PLEO</name>
<protein>
    <submittedName>
        <fullName evidence="2">Uncharacterized protein</fullName>
    </submittedName>
</protein>
<dbReference type="EMBL" id="KZ805308">
    <property type="protein sequence ID" value="PVI06473.1"/>
    <property type="molecule type" value="Genomic_DNA"/>
</dbReference>
<keyword evidence="1" id="KW-0472">Membrane</keyword>
<feature type="transmembrane region" description="Helical" evidence="1">
    <location>
        <begin position="12"/>
        <end position="29"/>
    </location>
</feature>
<reference evidence="2 3" key="1">
    <citation type="journal article" date="2018" name="Sci. Rep.">
        <title>Comparative genomics provides insights into the lifestyle and reveals functional heterogeneity of dark septate endophytic fungi.</title>
        <authorList>
            <person name="Knapp D.G."/>
            <person name="Nemeth J.B."/>
            <person name="Barry K."/>
            <person name="Hainaut M."/>
            <person name="Henrissat B."/>
            <person name="Johnson J."/>
            <person name="Kuo A."/>
            <person name="Lim J.H.P."/>
            <person name="Lipzen A."/>
            <person name="Nolan M."/>
            <person name="Ohm R.A."/>
            <person name="Tamas L."/>
            <person name="Grigoriev I.V."/>
            <person name="Spatafora J.W."/>
            <person name="Nagy L.G."/>
            <person name="Kovacs G.M."/>
        </authorList>
    </citation>
    <scope>NUCLEOTIDE SEQUENCE [LARGE SCALE GENOMIC DNA]</scope>
    <source>
        <strain evidence="2 3">DSE2036</strain>
    </source>
</reference>
<keyword evidence="1" id="KW-0812">Transmembrane</keyword>
<gene>
    <name evidence="2" type="ORF">DM02DRAFT_514467</name>
</gene>
<keyword evidence="3" id="KW-1185">Reference proteome</keyword>
<evidence type="ECO:0000313" key="2">
    <source>
        <dbReference type="EMBL" id="PVI06473.1"/>
    </source>
</evidence>
<evidence type="ECO:0000256" key="1">
    <source>
        <dbReference type="SAM" id="Phobius"/>
    </source>
</evidence>
<sequence>MGVPSTQASNAIIYLTYGAFLVTGCYIAWRLRHQSKTEWLSSNRTQKAGIPLALNFIAAGECTKATALQI</sequence>
<proteinExistence type="predicted"/>
<dbReference type="OrthoDB" id="6132759at2759"/>
<accession>A0A2V1E7C3</accession>